<dbReference type="PANTHER" id="PTHR24240">
    <property type="entry name" value="OPSIN"/>
    <property type="match status" value="1"/>
</dbReference>
<dbReference type="GO" id="GO:0016020">
    <property type="term" value="C:membrane"/>
    <property type="evidence" value="ECO:0007669"/>
    <property type="project" value="UniProtKB-SubCell"/>
</dbReference>
<feature type="transmembrane region" description="Helical" evidence="9">
    <location>
        <begin position="177"/>
        <end position="197"/>
    </location>
</feature>
<keyword evidence="5 9" id="KW-0472">Membrane</keyword>
<keyword evidence="7" id="KW-0807">Transducer</keyword>
<keyword evidence="4" id="KW-0297">G-protein coupled receptor</keyword>
<feature type="compositionally biased region" description="Polar residues" evidence="8">
    <location>
        <begin position="576"/>
        <end position="588"/>
    </location>
</feature>
<accession>A0A8S4N5I2</accession>
<feature type="transmembrane region" description="Helical" evidence="9">
    <location>
        <begin position="88"/>
        <end position="109"/>
    </location>
</feature>
<evidence type="ECO:0000256" key="9">
    <source>
        <dbReference type="SAM" id="Phobius"/>
    </source>
</evidence>
<dbReference type="InterPro" id="IPR017452">
    <property type="entry name" value="GPCR_Rhodpsn_7TM"/>
</dbReference>
<evidence type="ECO:0000256" key="5">
    <source>
        <dbReference type="ARBA" id="ARBA00023136"/>
    </source>
</evidence>
<keyword evidence="2 9" id="KW-0812">Transmembrane</keyword>
<dbReference type="PROSITE" id="PS00237">
    <property type="entry name" value="G_PROTEIN_RECEP_F1_1"/>
    <property type="match status" value="1"/>
</dbReference>
<dbReference type="SUPFAM" id="SSF81321">
    <property type="entry name" value="Family A G protein-coupled receptor-like"/>
    <property type="match status" value="1"/>
</dbReference>
<feature type="transmembrane region" description="Helical" evidence="9">
    <location>
        <begin position="284"/>
        <end position="305"/>
    </location>
</feature>
<dbReference type="GO" id="GO:0004930">
    <property type="term" value="F:G protein-coupled receptor activity"/>
    <property type="evidence" value="ECO:0007669"/>
    <property type="project" value="UniProtKB-KW"/>
</dbReference>
<dbReference type="EMBL" id="CAIIXF020000001">
    <property type="protein sequence ID" value="CAH1775881.1"/>
    <property type="molecule type" value="Genomic_DNA"/>
</dbReference>
<comment type="subcellular location">
    <subcellularLocation>
        <location evidence="1">Membrane</location>
        <topology evidence="1">Multi-pass membrane protein</topology>
    </subcellularLocation>
</comment>
<dbReference type="Proteomes" id="UP000749559">
    <property type="component" value="Unassembled WGS sequence"/>
</dbReference>
<proteinExistence type="predicted"/>
<comment type="caution">
    <text evidence="11">The sequence shown here is derived from an EMBL/GenBank/DDBJ whole genome shotgun (WGS) entry which is preliminary data.</text>
</comment>
<keyword evidence="6" id="KW-0675">Receptor</keyword>
<keyword evidence="3 9" id="KW-1133">Transmembrane helix</keyword>
<feature type="compositionally biased region" description="Basic and acidic residues" evidence="8">
    <location>
        <begin position="604"/>
        <end position="614"/>
    </location>
</feature>
<sequence>MAEFHMIQRYVAGVVTPFIGGFGILFNISVLMTLIRRQERTQLWFLLVFLSVVHLVISGYHSTLSIVVAVATGLRGITHVFTDSMCSVVGVCSYILDNVSILLLALIAVDRWNAIFRPATYINIGGTLSKWNKFLIAGCFITPALFGSLAIFGGFTFNPVAGKCAVGHRHLLITTTYTFLFRFAPILLLLGIVLKLCRPLGRFESNRQQGVLPTEPIIIEPSHSYNATTFEFPSPNSPTVVAPIVSGLELRATKSMVSLLIAGIVIGSLEMIVILLGMDLLVELLTFQYLFTMAYPSIIPLMLLTQKNMFNAMFRRLIGRCTSVCTKRQENAGRARLFLDPHFHLASNDDVEKSCSINNQLPEFLKQSHIVDVNVSTVETDPPADNRVIIQNRKESENFLHPHRASLQAGNHRAFENDDVSSIDSLRVMIDADKWSLSACSTITLSRPDRRHSLSPFAPRKTSQFSTCSERKQRAKLSNAFSHNFALEIRGKYKPTSVSPMPEIVTDSTHFSASFDLPETPTSPSARVSADVTRWIRSSGTDVNGPNTEFRTCFSLQENVSGDNINISTSNSSLNKAETQKSNTSTPNKAPLLKKHTSSHSQLKHVDLLPSVEH</sequence>
<evidence type="ECO:0000259" key="10">
    <source>
        <dbReference type="PROSITE" id="PS50262"/>
    </source>
</evidence>
<feature type="transmembrane region" description="Helical" evidence="9">
    <location>
        <begin position="43"/>
        <end position="68"/>
    </location>
</feature>
<feature type="transmembrane region" description="Helical" evidence="9">
    <location>
        <begin position="257"/>
        <end position="278"/>
    </location>
</feature>
<keyword evidence="12" id="KW-1185">Reference proteome</keyword>
<evidence type="ECO:0000256" key="7">
    <source>
        <dbReference type="ARBA" id="ARBA00023224"/>
    </source>
</evidence>
<evidence type="ECO:0000313" key="12">
    <source>
        <dbReference type="Proteomes" id="UP000749559"/>
    </source>
</evidence>
<evidence type="ECO:0000256" key="8">
    <source>
        <dbReference type="SAM" id="MobiDB-lite"/>
    </source>
</evidence>
<organism evidence="11 12">
    <name type="scientific">Owenia fusiformis</name>
    <name type="common">Polychaete worm</name>
    <dbReference type="NCBI Taxonomy" id="6347"/>
    <lineage>
        <taxon>Eukaryota</taxon>
        <taxon>Metazoa</taxon>
        <taxon>Spiralia</taxon>
        <taxon>Lophotrochozoa</taxon>
        <taxon>Annelida</taxon>
        <taxon>Polychaeta</taxon>
        <taxon>Sedentaria</taxon>
        <taxon>Canalipalpata</taxon>
        <taxon>Sabellida</taxon>
        <taxon>Oweniida</taxon>
        <taxon>Oweniidae</taxon>
        <taxon>Owenia</taxon>
    </lineage>
</organism>
<evidence type="ECO:0000256" key="6">
    <source>
        <dbReference type="ARBA" id="ARBA00023170"/>
    </source>
</evidence>
<dbReference type="CDD" id="cd00637">
    <property type="entry name" value="7tm_classA_rhodopsin-like"/>
    <property type="match status" value="1"/>
</dbReference>
<evidence type="ECO:0000256" key="2">
    <source>
        <dbReference type="ARBA" id="ARBA00022692"/>
    </source>
</evidence>
<evidence type="ECO:0000313" key="11">
    <source>
        <dbReference type="EMBL" id="CAH1775881.1"/>
    </source>
</evidence>
<reference evidence="11" key="1">
    <citation type="submission" date="2022-03" db="EMBL/GenBank/DDBJ databases">
        <authorList>
            <person name="Martin C."/>
        </authorList>
    </citation>
    <scope>NUCLEOTIDE SEQUENCE</scope>
</reference>
<dbReference type="PROSITE" id="PS50262">
    <property type="entry name" value="G_PROTEIN_RECEP_F1_2"/>
    <property type="match status" value="1"/>
</dbReference>
<dbReference type="Pfam" id="PF00001">
    <property type="entry name" value="7tm_1"/>
    <property type="match status" value="1"/>
</dbReference>
<dbReference type="Gene3D" id="1.20.1070.10">
    <property type="entry name" value="Rhodopsin 7-helix transmembrane proteins"/>
    <property type="match status" value="1"/>
</dbReference>
<feature type="transmembrane region" description="Helical" evidence="9">
    <location>
        <begin position="12"/>
        <end position="31"/>
    </location>
</feature>
<feature type="transmembrane region" description="Helical" evidence="9">
    <location>
        <begin position="134"/>
        <end position="157"/>
    </location>
</feature>
<gene>
    <name evidence="11" type="ORF">OFUS_LOCUS3124</name>
</gene>
<evidence type="ECO:0000256" key="1">
    <source>
        <dbReference type="ARBA" id="ARBA00004141"/>
    </source>
</evidence>
<feature type="region of interest" description="Disordered" evidence="8">
    <location>
        <begin position="564"/>
        <end position="614"/>
    </location>
</feature>
<name>A0A8S4N5I2_OWEFU</name>
<feature type="domain" description="G-protein coupled receptors family 1 profile" evidence="10">
    <location>
        <begin position="26"/>
        <end position="315"/>
    </location>
</feature>
<feature type="compositionally biased region" description="Low complexity" evidence="8">
    <location>
        <begin position="564"/>
        <end position="575"/>
    </location>
</feature>
<dbReference type="InterPro" id="IPR050125">
    <property type="entry name" value="GPCR_opsins"/>
</dbReference>
<dbReference type="AlphaFoldDB" id="A0A8S4N5I2"/>
<evidence type="ECO:0000256" key="3">
    <source>
        <dbReference type="ARBA" id="ARBA00022989"/>
    </source>
</evidence>
<evidence type="ECO:0000256" key="4">
    <source>
        <dbReference type="ARBA" id="ARBA00023040"/>
    </source>
</evidence>
<dbReference type="InterPro" id="IPR000276">
    <property type="entry name" value="GPCR_Rhodpsn"/>
</dbReference>
<protein>
    <recommendedName>
        <fullName evidence="10">G-protein coupled receptors family 1 profile domain-containing protein</fullName>
    </recommendedName>
</protein>